<keyword evidence="2" id="KW-1185">Reference proteome</keyword>
<protein>
    <submittedName>
        <fullName evidence="1">Uncharacterized protein</fullName>
    </submittedName>
</protein>
<evidence type="ECO:0000313" key="1">
    <source>
        <dbReference type="EnsemblMetazoa" id="ADIR014959-PA"/>
    </source>
</evidence>
<accession>A0A182NYR9</accession>
<reference evidence="1" key="2">
    <citation type="submission" date="2020-05" db="UniProtKB">
        <authorList>
            <consortium name="EnsemblMetazoa"/>
        </authorList>
    </citation>
    <scope>IDENTIFICATION</scope>
    <source>
        <strain evidence="1">WRAIR2</strain>
    </source>
</reference>
<evidence type="ECO:0000313" key="2">
    <source>
        <dbReference type="Proteomes" id="UP000075884"/>
    </source>
</evidence>
<name>A0A182NYR9_9DIPT</name>
<proteinExistence type="predicted"/>
<dbReference type="EnsemblMetazoa" id="ADIR014959-RA">
    <property type="protein sequence ID" value="ADIR014959-PA"/>
    <property type="gene ID" value="ADIR014959"/>
</dbReference>
<dbReference type="VEuPathDB" id="VectorBase:ADIR014959"/>
<sequence>MLKIHELVKYIAMSRLVINVYIYPYEEVNTKHVDRARNNWIK</sequence>
<dbReference type="AlphaFoldDB" id="A0A182NYR9"/>
<organism evidence="1 2">
    <name type="scientific">Anopheles dirus</name>
    <dbReference type="NCBI Taxonomy" id="7168"/>
    <lineage>
        <taxon>Eukaryota</taxon>
        <taxon>Metazoa</taxon>
        <taxon>Ecdysozoa</taxon>
        <taxon>Arthropoda</taxon>
        <taxon>Hexapoda</taxon>
        <taxon>Insecta</taxon>
        <taxon>Pterygota</taxon>
        <taxon>Neoptera</taxon>
        <taxon>Endopterygota</taxon>
        <taxon>Diptera</taxon>
        <taxon>Nematocera</taxon>
        <taxon>Culicoidea</taxon>
        <taxon>Culicidae</taxon>
        <taxon>Anophelinae</taxon>
        <taxon>Anopheles</taxon>
    </lineage>
</organism>
<reference evidence="2" key="1">
    <citation type="submission" date="2013-03" db="EMBL/GenBank/DDBJ databases">
        <title>The Genome Sequence of Anopheles dirus WRAIR2.</title>
        <authorList>
            <consortium name="The Broad Institute Genomics Platform"/>
            <person name="Neafsey D.E."/>
            <person name="Walton C."/>
            <person name="Walker B."/>
            <person name="Young S.K."/>
            <person name="Zeng Q."/>
            <person name="Gargeya S."/>
            <person name="Fitzgerald M."/>
            <person name="Haas B."/>
            <person name="Abouelleil A."/>
            <person name="Allen A.W."/>
            <person name="Alvarado L."/>
            <person name="Arachchi H.M."/>
            <person name="Berlin A.M."/>
            <person name="Chapman S.B."/>
            <person name="Gainer-Dewar J."/>
            <person name="Goldberg J."/>
            <person name="Griggs A."/>
            <person name="Gujja S."/>
            <person name="Hansen M."/>
            <person name="Howarth C."/>
            <person name="Imamovic A."/>
            <person name="Ireland A."/>
            <person name="Larimer J."/>
            <person name="McCowan C."/>
            <person name="Murphy C."/>
            <person name="Pearson M."/>
            <person name="Poon T.W."/>
            <person name="Priest M."/>
            <person name="Roberts A."/>
            <person name="Saif S."/>
            <person name="Shea T."/>
            <person name="Sisk P."/>
            <person name="Sykes S."/>
            <person name="Wortman J."/>
            <person name="Nusbaum C."/>
            <person name="Birren B."/>
        </authorList>
    </citation>
    <scope>NUCLEOTIDE SEQUENCE [LARGE SCALE GENOMIC DNA]</scope>
    <source>
        <strain evidence="2">WRAIR2</strain>
    </source>
</reference>
<dbReference type="Proteomes" id="UP000075884">
    <property type="component" value="Unassembled WGS sequence"/>
</dbReference>